<dbReference type="InterPro" id="IPR036866">
    <property type="entry name" value="RibonucZ/Hydroxyglut_hydro"/>
</dbReference>
<dbReference type="PANTHER" id="PTHR42951:SF4">
    <property type="entry name" value="ACYL-COENZYME A THIOESTERASE MBLAC2"/>
    <property type="match status" value="1"/>
</dbReference>
<comment type="caution">
    <text evidence="3">The sequence shown here is derived from an EMBL/GenBank/DDBJ whole genome shotgun (WGS) entry which is preliminary data.</text>
</comment>
<gene>
    <name evidence="3" type="ORF">FN976_10205</name>
</gene>
<evidence type="ECO:0000313" key="3">
    <source>
        <dbReference type="EMBL" id="TWO71293.1"/>
    </source>
</evidence>
<dbReference type="InterPro" id="IPR001279">
    <property type="entry name" value="Metallo-B-lactamas"/>
</dbReference>
<dbReference type="Proteomes" id="UP000318199">
    <property type="component" value="Unassembled WGS sequence"/>
</dbReference>
<dbReference type="PANTHER" id="PTHR42951">
    <property type="entry name" value="METALLO-BETA-LACTAMASE DOMAIN-CONTAINING"/>
    <property type="match status" value="1"/>
</dbReference>
<protein>
    <submittedName>
        <fullName evidence="3">MBL fold metallo-hydrolase</fullName>
    </submittedName>
</protein>
<dbReference type="Pfam" id="PF00753">
    <property type="entry name" value="Lactamase_B"/>
    <property type="match status" value="1"/>
</dbReference>
<feature type="domain" description="Metallo-beta-lactamase" evidence="2">
    <location>
        <begin position="19"/>
        <end position="204"/>
    </location>
</feature>
<sequence>MSQAELPPGVQVFERGWLSSNNVLFLGAQSTALVDSGYCAHAEQTLALVAAALRGRPLGRLVNTHLHSDHCGGNAALQGHWPALQTLIPPGLAQQVAQWDPVALGYEPSGQRCPRFHHDALVLPGTEIELADTPWQVHAAPGHDPDSVILFEPGSRTLISADALWENGFGVVFPELDERDAFNEVGATLDLIERLGPRWVIPGHGPVFRFEAAVLARARSRLEAFVRNPARHAHHAAKVLLKFKLLECRQMLFVDYVQWAAGTPHFQGIRRRFAPEVEIGDWIDQLTQELVRSRVVRVVGESVLDA</sequence>
<comment type="similarity">
    <text evidence="1">Belongs to the metallo-beta-lactamase superfamily. Class-B beta-lactamase family.</text>
</comment>
<keyword evidence="3" id="KW-0378">Hydrolase</keyword>
<dbReference type="AlphaFoldDB" id="A0A562ZRY0"/>
<evidence type="ECO:0000313" key="4">
    <source>
        <dbReference type="Proteomes" id="UP000318199"/>
    </source>
</evidence>
<dbReference type="InterPro" id="IPR050855">
    <property type="entry name" value="NDM-1-like"/>
</dbReference>
<dbReference type="SUPFAM" id="SSF56281">
    <property type="entry name" value="Metallo-hydrolase/oxidoreductase"/>
    <property type="match status" value="1"/>
</dbReference>
<evidence type="ECO:0000256" key="1">
    <source>
        <dbReference type="ARBA" id="ARBA00005250"/>
    </source>
</evidence>
<organism evidence="3 4">
    <name type="scientific">Caenimonas sedimenti</name>
    <dbReference type="NCBI Taxonomy" id="2596921"/>
    <lineage>
        <taxon>Bacteria</taxon>
        <taxon>Pseudomonadati</taxon>
        <taxon>Pseudomonadota</taxon>
        <taxon>Betaproteobacteria</taxon>
        <taxon>Burkholderiales</taxon>
        <taxon>Comamonadaceae</taxon>
        <taxon>Caenimonas</taxon>
    </lineage>
</organism>
<dbReference type="CDD" id="cd06262">
    <property type="entry name" value="metallo-hydrolase-like_MBL-fold"/>
    <property type="match status" value="1"/>
</dbReference>
<proteinExistence type="inferred from homology"/>
<dbReference type="EMBL" id="VOBQ01000008">
    <property type="protein sequence ID" value="TWO71293.1"/>
    <property type="molecule type" value="Genomic_DNA"/>
</dbReference>
<name>A0A562ZRY0_9BURK</name>
<evidence type="ECO:0000259" key="2">
    <source>
        <dbReference type="SMART" id="SM00849"/>
    </source>
</evidence>
<dbReference type="OrthoDB" id="2971563at2"/>
<dbReference type="SMART" id="SM00849">
    <property type="entry name" value="Lactamase_B"/>
    <property type="match status" value="1"/>
</dbReference>
<dbReference type="GO" id="GO:0016787">
    <property type="term" value="F:hydrolase activity"/>
    <property type="evidence" value="ECO:0007669"/>
    <property type="project" value="UniProtKB-KW"/>
</dbReference>
<dbReference type="RefSeq" id="WP_145892907.1">
    <property type="nucleotide sequence ID" value="NZ_VOBQ01000008.1"/>
</dbReference>
<dbReference type="Gene3D" id="3.60.15.10">
    <property type="entry name" value="Ribonuclease Z/Hydroxyacylglutathione hydrolase-like"/>
    <property type="match status" value="1"/>
</dbReference>
<keyword evidence="4" id="KW-1185">Reference proteome</keyword>
<accession>A0A562ZRY0</accession>
<reference evidence="3 4" key="1">
    <citation type="submission" date="2019-07" db="EMBL/GenBank/DDBJ databases">
        <title>Caenimonas sedimenti sp. nov., isolated from activated sludge.</title>
        <authorList>
            <person name="Xu J."/>
        </authorList>
    </citation>
    <scope>NUCLEOTIDE SEQUENCE [LARGE SCALE GENOMIC DNA]</scope>
    <source>
        <strain evidence="3 4">HX-9-20</strain>
    </source>
</reference>
<dbReference type="GO" id="GO:0017001">
    <property type="term" value="P:antibiotic catabolic process"/>
    <property type="evidence" value="ECO:0007669"/>
    <property type="project" value="UniProtKB-ARBA"/>
</dbReference>